<dbReference type="AlphaFoldDB" id="A0A0S3RLR0"/>
<accession>A0A0S3RLR0</accession>
<feature type="non-terminal residue" evidence="1">
    <location>
        <position position="1"/>
    </location>
</feature>
<name>A0A0S3RLR0_PHAAN</name>
<dbReference type="EMBL" id="AP015036">
    <property type="protein sequence ID" value="BAT81423.1"/>
    <property type="molecule type" value="Genomic_DNA"/>
</dbReference>
<keyword evidence="2" id="KW-1185">Reference proteome</keyword>
<organism evidence="1 2">
    <name type="scientific">Vigna angularis var. angularis</name>
    <dbReference type="NCBI Taxonomy" id="157739"/>
    <lineage>
        <taxon>Eukaryota</taxon>
        <taxon>Viridiplantae</taxon>
        <taxon>Streptophyta</taxon>
        <taxon>Embryophyta</taxon>
        <taxon>Tracheophyta</taxon>
        <taxon>Spermatophyta</taxon>
        <taxon>Magnoliopsida</taxon>
        <taxon>eudicotyledons</taxon>
        <taxon>Gunneridae</taxon>
        <taxon>Pentapetalae</taxon>
        <taxon>rosids</taxon>
        <taxon>fabids</taxon>
        <taxon>Fabales</taxon>
        <taxon>Fabaceae</taxon>
        <taxon>Papilionoideae</taxon>
        <taxon>50 kb inversion clade</taxon>
        <taxon>NPAAA clade</taxon>
        <taxon>indigoferoid/millettioid clade</taxon>
        <taxon>Phaseoleae</taxon>
        <taxon>Vigna</taxon>
    </lineage>
</organism>
<proteinExistence type="predicted"/>
<protein>
    <submittedName>
        <fullName evidence="1">Uncharacterized protein</fullName>
    </submittedName>
</protein>
<evidence type="ECO:0000313" key="1">
    <source>
        <dbReference type="EMBL" id="BAT81423.1"/>
    </source>
</evidence>
<dbReference type="Proteomes" id="UP000291084">
    <property type="component" value="Chromosome 3"/>
</dbReference>
<evidence type="ECO:0000313" key="2">
    <source>
        <dbReference type="Proteomes" id="UP000291084"/>
    </source>
</evidence>
<sequence length="106" mass="12462">KQTVLKKQQSPHAHQNLELATSAKGMEICVFCFIYRWPYLLRSELLFQSFTWKLDLVEVTSLHCFRFFNLPFHLVCKDMGILQLSLFGSSHSILCFAYHFCILLFP</sequence>
<gene>
    <name evidence="1" type="primary">Vigan.03G114500</name>
    <name evidence="1" type="ORF">VIGAN_03114500</name>
</gene>
<reference evidence="1 2" key="1">
    <citation type="journal article" date="2015" name="Sci. Rep.">
        <title>The power of single molecule real-time sequencing technology in the de novo assembly of a eukaryotic genome.</title>
        <authorList>
            <person name="Sakai H."/>
            <person name="Naito K."/>
            <person name="Ogiso-Tanaka E."/>
            <person name="Takahashi Y."/>
            <person name="Iseki K."/>
            <person name="Muto C."/>
            <person name="Satou K."/>
            <person name="Teruya K."/>
            <person name="Shiroma A."/>
            <person name="Shimoji M."/>
            <person name="Hirano T."/>
            <person name="Itoh T."/>
            <person name="Kaga A."/>
            <person name="Tomooka N."/>
        </authorList>
    </citation>
    <scope>NUCLEOTIDE SEQUENCE [LARGE SCALE GENOMIC DNA]</scope>
    <source>
        <strain evidence="2">cv. Shumari</strain>
    </source>
</reference>